<dbReference type="Pfam" id="PF20791">
    <property type="entry name" value="Acyl-ACP_TE_C"/>
    <property type="match status" value="1"/>
</dbReference>
<dbReference type="PANTHER" id="PTHR31727:SF2">
    <property type="entry name" value="PALMITOYL-ACYL CARRIER PROTEIN THIOESTERASE, CHLOROPLASTIC"/>
    <property type="match status" value="1"/>
</dbReference>
<dbReference type="Proteomes" id="UP000306102">
    <property type="component" value="Unassembled WGS sequence"/>
</dbReference>
<reference evidence="2 3" key="1">
    <citation type="journal article" date="2018" name="Proc. Natl. Acad. Sci. U.S.A.">
        <title>Draft genome sequence of Camellia sinensis var. sinensis provides insights into the evolution of the tea genome and tea quality.</title>
        <authorList>
            <person name="Wei C."/>
            <person name="Yang H."/>
            <person name="Wang S."/>
            <person name="Zhao J."/>
            <person name="Liu C."/>
            <person name="Gao L."/>
            <person name="Xia E."/>
            <person name="Lu Y."/>
            <person name="Tai Y."/>
            <person name="She G."/>
            <person name="Sun J."/>
            <person name="Cao H."/>
            <person name="Tong W."/>
            <person name="Gao Q."/>
            <person name="Li Y."/>
            <person name="Deng W."/>
            <person name="Jiang X."/>
            <person name="Wang W."/>
            <person name="Chen Q."/>
            <person name="Zhang S."/>
            <person name="Li H."/>
            <person name="Wu J."/>
            <person name="Wang P."/>
            <person name="Li P."/>
            <person name="Shi C."/>
            <person name="Zheng F."/>
            <person name="Jian J."/>
            <person name="Huang B."/>
            <person name="Shan D."/>
            <person name="Shi M."/>
            <person name="Fang C."/>
            <person name="Yue Y."/>
            <person name="Li F."/>
            <person name="Li D."/>
            <person name="Wei S."/>
            <person name="Han B."/>
            <person name="Jiang C."/>
            <person name="Yin Y."/>
            <person name="Xia T."/>
            <person name="Zhang Z."/>
            <person name="Bennetzen J.L."/>
            <person name="Zhao S."/>
            <person name="Wan X."/>
        </authorList>
    </citation>
    <scope>NUCLEOTIDE SEQUENCE [LARGE SCALE GENOMIC DNA]</scope>
    <source>
        <strain evidence="3">cv. Shuchazao</strain>
        <tissue evidence="2">Leaf</tissue>
    </source>
</reference>
<evidence type="ECO:0000259" key="1">
    <source>
        <dbReference type="Pfam" id="PF20791"/>
    </source>
</evidence>
<organism evidence="2 3">
    <name type="scientific">Camellia sinensis var. sinensis</name>
    <name type="common">China tea</name>
    <dbReference type="NCBI Taxonomy" id="542762"/>
    <lineage>
        <taxon>Eukaryota</taxon>
        <taxon>Viridiplantae</taxon>
        <taxon>Streptophyta</taxon>
        <taxon>Embryophyta</taxon>
        <taxon>Tracheophyta</taxon>
        <taxon>Spermatophyta</taxon>
        <taxon>Magnoliopsida</taxon>
        <taxon>eudicotyledons</taxon>
        <taxon>Gunneridae</taxon>
        <taxon>Pentapetalae</taxon>
        <taxon>asterids</taxon>
        <taxon>Ericales</taxon>
        <taxon>Theaceae</taxon>
        <taxon>Camellia</taxon>
    </lineage>
</organism>
<proteinExistence type="predicted"/>
<dbReference type="GO" id="GO:0000036">
    <property type="term" value="F:acyl carrier activity"/>
    <property type="evidence" value="ECO:0007669"/>
    <property type="project" value="TreeGrafter"/>
</dbReference>
<dbReference type="SUPFAM" id="SSF54637">
    <property type="entry name" value="Thioesterase/thiol ester dehydrase-isomerase"/>
    <property type="match status" value="1"/>
</dbReference>
<feature type="domain" description="Acyl-ACP thioesterase-like C-terminal" evidence="1">
    <location>
        <begin position="76"/>
        <end position="147"/>
    </location>
</feature>
<protein>
    <recommendedName>
        <fullName evidence="1">Acyl-ACP thioesterase-like C-terminal domain-containing protein</fullName>
    </recommendedName>
</protein>
<dbReference type="AlphaFoldDB" id="A0A4S4E8P3"/>
<evidence type="ECO:0000313" key="3">
    <source>
        <dbReference type="Proteomes" id="UP000306102"/>
    </source>
</evidence>
<gene>
    <name evidence="2" type="ORF">TEA_000410</name>
</gene>
<dbReference type="PANTHER" id="PTHR31727">
    <property type="entry name" value="OLEOYL-ACYL CARRIER PROTEIN THIOESTERASE 1, CHLOROPLASTIC"/>
    <property type="match status" value="1"/>
</dbReference>
<comment type="caution">
    <text evidence="2">The sequence shown here is derived from an EMBL/GenBank/DDBJ whole genome shotgun (WGS) entry which is preliminary data.</text>
</comment>
<dbReference type="EMBL" id="SDRB02006989">
    <property type="protein sequence ID" value="THG11855.1"/>
    <property type="molecule type" value="Genomic_DNA"/>
</dbReference>
<dbReference type="GO" id="GO:0016297">
    <property type="term" value="F:fatty acyl-[ACP] hydrolase activity"/>
    <property type="evidence" value="ECO:0007669"/>
    <property type="project" value="InterPro"/>
</dbReference>
<dbReference type="STRING" id="542762.A0A4S4E8P3"/>
<dbReference type="Gene3D" id="3.10.129.10">
    <property type="entry name" value="Hotdog Thioesterase"/>
    <property type="match status" value="1"/>
</dbReference>
<keyword evidence="3" id="KW-1185">Reference proteome</keyword>
<name>A0A4S4E8P3_CAMSN</name>
<dbReference type="InterPro" id="IPR045023">
    <property type="entry name" value="FATA/B"/>
</dbReference>
<dbReference type="InterPro" id="IPR029069">
    <property type="entry name" value="HotDog_dom_sf"/>
</dbReference>
<evidence type="ECO:0000313" key="2">
    <source>
        <dbReference type="EMBL" id="THG11855.1"/>
    </source>
</evidence>
<dbReference type="InterPro" id="IPR049427">
    <property type="entry name" value="Acyl-ACP_TE_C"/>
</dbReference>
<sequence>MELRSSIGSTGWRLEVFDLRLDGASTRFSLALSSFISFAFCDEPCPRENRRIRHRSHTRTCAVSCRVDTKLDAGLLQSAPPPILESHELSSLTLEYRRECGRDSVLQSLTKVSGGGGGSVDSGYVECEHMLRLEDGPEILKARTEWRPKYANILGSLGQLSVAESA</sequence>
<accession>A0A4S4E8P3</accession>